<dbReference type="HOGENOM" id="CLU_125387_0_0_11"/>
<proteinExistence type="predicted"/>
<reference evidence="2 3" key="1">
    <citation type="journal article" date="2009" name="Stand. Genomic Sci.">
        <title>Complete genome sequence of Atopobium parvulum type strain (IPP 1246).</title>
        <authorList>
            <person name="Copeland A."/>
            <person name="Sikorski J."/>
            <person name="Lapidus A."/>
            <person name="Nolan M."/>
            <person name="Del Rio T.G."/>
            <person name="Lucas S."/>
            <person name="Chen F."/>
            <person name="Tice H."/>
            <person name="Pitluck S."/>
            <person name="Cheng J.F."/>
            <person name="Pukall R."/>
            <person name="Chertkov O."/>
            <person name="Brettin T."/>
            <person name="Han C."/>
            <person name="Detter J.C."/>
            <person name="Kuske C."/>
            <person name="Bruce D."/>
            <person name="Goodwin L."/>
            <person name="Ivanova N."/>
            <person name="Mavromatis K."/>
            <person name="Mikhailova N."/>
            <person name="Chen A."/>
            <person name="Palaniappan K."/>
            <person name="Chain P."/>
            <person name="Rohde M."/>
            <person name="Goker M."/>
            <person name="Bristow J."/>
            <person name="Eisen J.A."/>
            <person name="Markowitz V."/>
            <person name="Hugenholtz P."/>
            <person name="Kyrpides N.C."/>
            <person name="Klenk H.P."/>
            <person name="Detter J.C."/>
        </authorList>
    </citation>
    <scope>NUCLEOTIDE SEQUENCE [LARGE SCALE GENOMIC DNA]</scope>
    <source>
        <strain evidence="3">ATCC 33793 / DSM 20469 / CCUG 32760 / JCM 10300 / KCTC 3663 / VPI 0546 / 1246</strain>
    </source>
</reference>
<sequence>MQFTEIIFRKSYYALIAMGGGHLGQALIPVPVIGYMLGSLAGSLVGGITYEIGSTVFVGLCVNRGMTFFGLVEQDYTLPENVLKSIGLEVFEYETFEFEKPAFETFAPETLALESSRLDQFEIRYSRRGLIAFNKIGYI</sequence>
<evidence type="ECO:0000256" key="1">
    <source>
        <dbReference type="SAM" id="Phobius"/>
    </source>
</evidence>
<dbReference type="GeneID" id="84805744"/>
<dbReference type="OrthoDB" id="3194722at2"/>
<keyword evidence="1" id="KW-0472">Membrane</keyword>
<evidence type="ECO:0000313" key="2">
    <source>
        <dbReference type="EMBL" id="ACV50638.1"/>
    </source>
</evidence>
<dbReference type="STRING" id="521095.Apar_0206"/>
<dbReference type="KEGG" id="apv:Apar_0206"/>
<accession>C8W950</accession>
<dbReference type="Proteomes" id="UP000000960">
    <property type="component" value="Chromosome"/>
</dbReference>
<protein>
    <submittedName>
        <fullName evidence="2">Uncharacterized protein</fullName>
    </submittedName>
</protein>
<dbReference type="AlphaFoldDB" id="C8W950"/>
<feature type="transmembrane region" description="Helical" evidence="1">
    <location>
        <begin position="12"/>
        <end position="34"/>
    </location>
</feature>
<dbReference type="RefSeq" id="WP_012808298.1">
    <property type="nucleotide sequence ID" value="NC_013203.1"/>
</dbReference>
<keyword evidence="1" id="KW-1133">Transmembrane helix</keyword>
<keyword evidence="3" id="KW-1185">Reference proteome</keyword>
<dbReference type="EMBL" id="CP001721">
    <property type="protein sequence ID" value="ACV50638.1"/>
    <property type="molecule type" value="Genomic_DNA"/>
</dbReference>
<organism evidence="2 3">
    <name type="scientific">Lancefieldella parvula (strain ATCC 33793 / DSM 20469 / CCUG 32760 / JCM 10300 / KCTC 3663 / VPI 0546 / 1246)</name>
    <name type="common">Atopobium parvulum</name>
    <dbReference type="NCBI Taxonomy" id="521095"/>
    <lineage>
        <taxon>Bacteria</taxon>
        <taxon>Bacillati</taxon>
        <taxon>Actinomycetota</taxon>
        <taxon>Coriobacteriia</taxon>
        <taxon>Coriobacteriales</taxon>
        <taxon>Atopobiaceae</taxon>
        <taxon>Lancefieldella</taxon>
    </lineage>
</organism>
<feature type="transmembrane region" description="Helical" evidence="1">
    <location>
        <begin position="40"/>
        <end position="62"/>
    </location>
</feature>
<gene>
    <name evidence="2" type="ordered locus">Apar_0206</name>
</gene>
<name>C8W950_LANP1</name>
<evidence type="ECO:0000313" key="3">
    <source>
        <dbReference type="Proteomes" id="UP000000960"/>
    </source>
</evidence>
<keyword evidence="1" id="KW-0812">Transmembrane</keyword>